<feature type="compositionally biased region" description="Low complexity" evidence="1">
    <location>
        <begin position="10"/>
        <end position="24"/>
    </location>
</feature>
<dbReference type="Proteomes" id="UP000271974">
    <property type="component" value="Unassembled WGS sequence"/>
</dbReference>
<dbReference type="AlphaFoldDB" id="A0A433SSS6"/>
<sequence>MRRRRPNSLETEVVTNTSTNTNESAPIGDGTMNGFGTAGENNSSNSDNPSNSNNNNGTSSAGRSRFSDGLVVMDPNTGIIYVNQSVMACNRNLTRRLARNASEIPYAAPIFWNRRMFVETTLSQPQLAVEIEDNSVISWLDYPPSDIEPRYCTMRYQMSCFRYIEEKNCWFFNPENMKDFCDVVRSAQSTIVDAGGYISDQLLELHKLEENNDIAPWDLSSASVNDSSVNRSVEFPDLPPNNTCTLRKFKGEGRSVRGMSFSLTMALNHETGVFVVSHESAVE</sequence>
<organism evidence="2 3">
    <name type="scientific">Elysia chlorotica</name>
    <name type="common">Eastern emerald elysia</name>
    <name type="synonym">Sea slug</name>
    <dbReference type="NCBI Taxonomy" id="188477"/>
    <lineage>
        <taxon>Eukaryota</taxon>
        <taxon>Metazoa</taxon>
        <taxon>Spiralia</taxon>
        <taxon>Lophotrochozoa</taxon>
        <taxon>Mollusca</taxon>
        <taxon>Gastropoda</taxon>
        <taxon>Heterobranchia</taxon>
        <taxon>Euthyneura</taxon>
        <taxon>Panpulmonata</taxon>
        <taxon>Sacoglossa</taxon>
        <taxon>Placobranchoidea</taxon>
        <taxon>Plakobranchidae</taxon>
        <taxon>Elysia</taxon>
    </lineage>
</organism>
<evidence type="ECO:0000256" key="1">
    <source>
        <dbReference type="SAM" id="MobiDB-lite"/>
    </source>
</evidence>
<gene>
    <name evidence="2" type="ORF">EGW08_019921</name>
</gene>
<name>A0A433SSS6_ELYCH</name>
<proteinExistence type="predicted"/>
<reference evidence="2 3" key="1">
    <citation type="submission" date="2019-01" db="EMBL/GenBank/DDBJ databases">
        <title>A draft genome assembly of the solar-powered sea slug Elysia chlorotica.</title>
        <authorList>
            <person name="Cai H."/>
            <person name="Li Q."/>
            <person name="Fang X."/>
            <person name="Li J."/>
            <person name="Curtis N.E."/>
            <person name="Altenburger A."/>
            <person name="Shibata T."/>
            <person name="Feng M."/>
            <person name="Maeda T."/>
            <person name="Schwartz J.A."/>
            <person name="Shigenobu S."/>
            <person name="Lundholm N."/>
            <person name="Nishiyama T."/>
            <person name="Yang H."/>
            <person name="Hasebe M."/>
            <person name="Li S."/>
            <person name="Pierce S.K."/>
            <person name="Wang J."/>
        </authorList>
    </citation>
    <scope>NUCLEOTIDE SEQUENCE [LARGE SCALE GENOMIC DNA]</scope>
    <source>
        <strain evidence="2">EC2010</strain>
        <tissue evidence="2">Whole organism of an adult</tissue>
    </source>
</reference>
<evidence type="ECO:0000313" key="2">
    <source>
        <dbReference type="EMBL" id="RUS72313.1"/>
    </source>
</evidence>
<dbReference type="EMBL" id="RQTK01001082">
    <property type="protein sequence ID" value="RUS72313.1"/>
    <property type="molecule type" value="Genomic_DNA"/>
</dbReference>
<comment type="caution">
    <text evidence="2">The sequence shown here is derived from an EMBL/GenBank/DDBJ whole genome shotgun (WGS) entry which is preliminary data.</text>
</comment>
<accession>A0A433SSS6</accession>
<feature type="region of interest" description="Disordered" evidence="1">
    <location>
        <begin position="1"/>
        <end position="68"/>
    </location>
</feature>
<dbReference type="OrthoDB" id="10552974at2759"/>
<protein>
    <submittedName>
        <fullName evidence="2">Uncharacterized protein</fullName>
    </submittedName>
</protein>
<feature type="compositionally biased region" description="Low complexity" evidence="1">
    <location>
        <begin position="41"/>
        <end position="60"/>
    </location>
</feature>
<evidence type="ECO:0000313" key="3">
    <source>
        <dbReference type="Proteomes" id="UP000271974"/>
    </source>
</evidence>
<keyword evidence="3" id="KW-1185">Reference proteome</keyword>
<feature type="non-terminal residue" evidence="2">
    <location>
        <position position="283"/>
    </location>
</feature>